<dbReference type="Pfam" id="PF06323">
    <property type="entry name" value="Phage_antiter_Q"/>
    <property type="match status" value="1"/>
</dbReference>
<dbReference type="InterPro" id="IPR010455">
    <property type="entry name" value="Phage_82_GpQ"/>
</dbReference>
<sequence>MKEIRQPDVMAAQNVKQSDRYWCNNGSGGETVIPQTITWVRNNVIFALNCGEKPQQGQLAAFGGFARATSKRYGRQRERTLKIGKRWYCRDTDPVYVLETVRTRKQKEMITPEAFSSASWRRAINRLDDYHRAWVLYCYGGQQTYMNHMLVCEYLWLQIQERLKGKRVTNGMTENLITLAGRAAWNAGQLMGEKEESEIFGPSYVAQEIGVSASAWSKHYKNHWKFMYDKCTELDYSALENLMRTI</sequence>
<accession>A0A5U4CVY4</accession>
<dbReference type="AlphaFoldDB" id="A0A5U4CVY4"/>
<protein>
    <recommendedName>
        <fullName evidence="2">Antitermination protein</fullName>
    </recommendedName>
</protein>
<evidence type="ECO:0008006" key="2">
    <source>
        <dbReference type="Google" id="ProtNLM"/>
    </source>
</evidence>
<organism evidence="1">
    <name type="scientific">Salmonella enterica</name>
    <name type="common">Salmonella choleraesuis</name>
    <dbReference type="NCBI Taxonomy" id="28901"/>
    <lineage>
        <taxon>Bacteria</taxon>
        <taxon>Pseudomonadati</taxon>
        <taxon>Pseudomonadota</taxon>
        <taxon>Gammaproteobacteria</taxon>
        <taxon>Enterobacterales</taxon>
        <taxon>Enterobacteriaceae</taxon>
        <taxon>Salmonella</taxon>
    </lineage>
</organism>
<gene>
    <name evidence="1" type="ORF">AMM99_25310</name>
</gene>
<proteinExistence type="predicted"/>
<comment type="caution">
    <text evidence="1">The sequence shown here is derived from an EMBL/GenBank/DDBJ whole genome shotgun (WGS) entry which is preliminary data.</text>
</comment>
<evidence type="ECO:0000313" key="1">
    <source>
        <dbReference type="EMBL" id="EBP8539854.1"/>
    </source>
</evidence>
<dbReference type="EMBL" id="AAGMUQ010000032">
    <property type="protein sequence ID" value="EBP8539854.1"/>
    <property type="molecule type" value="Genomic_DNA"/>
</dbReference>
<reference evidence="1" key="1">
    <citation type="submission" date="2018-07" db="EMBL/GenBank/DDBJ databases">
        <authorList>
            <consortium name="PulseNet: The National Subtyping Network for Foodborne Disease Surveillance"/>
            <person name="Tarr C.L."/>
            <person name="Trees E."/>
            <person name="Katz L.S."/>
            <person name="Carleton-Romer H.A."/>
            <person name="Stroika S."/>
            <person name="Kucerova Z."/>
            <person name="Roache K.F."/>
            <person name="Sabol A.L."/>
            <person name="Besser J."/>
            <person name="Gerner-Smidt P."/>
        </authorList>
    </citation>
    <scope>NUCLEOTIDE SEQUENCE</scope>
    <source>
        <strain evidence="1">2015K-0757</strain>
    </source>
</reference>
<name>A0A5U4CVY4_SALER</name>